<dbReference type="Proteomes" id="UP000256977">
    <property type="component" value="Unassembled WGS sequence"/>
</dbReference>
<protein>
    <submittedName>
        <fullName evidence="2">Uncharacterized protein</fullName>
    </submittedName>
</protein>
<keyword evidence="1" id="KW-1133">Transmembrane helix</keyword>
<keyword evidence="1" id="KW-0812">Transmembrane</keyword>
<dbReference type="EMBL" id="QRDZ01000028">
    <property type="protein sequence ID" value="RED61920.1"/>
    <property type="molecule type" value="Genomic_DNA"/>
</dbReference>
<accession>A0A3D9IJI2</accession>
<feature type="transmembrane region" description="Helical" evidence="1">
    <location>
        <begin position="207"/>
        <end position="229"/>
    </location>
</feature>
<sequence length="271" mass="30708">MRKRLKMGWDMTVRHKYVLVLLFLYRLLWGFFLYRFVDSIVTPVIARYPDEHPNSDAAHLFLIEAQFRLLKTDLIDDTLWLLGGLLLLRMVLTPLINAGLFYSFRHSAEEEGTRVLSGVRRAWKPVTLLYWMESALVALPAAWLLPMAKSRFFAEPSLTDWLLELLPYAACWLLYGLVVHLFCLFMQFGAAAQEGALSSLGLALRRAFPLLGITLIMVGIGLAVSAAAWAVSLLWSGFLAVALHQAFHFVRSLLKLWTAASQHQVWGDAKS</sequence>
<organism evidence="2 3">
    <name type="scientific">Cohnella phaseoli</name>
    <dbReference type="NCBI Taxonomy" id="456490"/>
    <lineage>
        <taxon>Bacteria</taxon>
        <taxon>Bacillati</taxon>
        <taxon>Bacillota</taxon>
        <taxon>Bacilli</taxon>
        <taxon>Bacillales</taxon>
        <taxon>Paenibacillaceae</taxon>
        <taxon>Cohnella</taxon>
    </lineage>
</organism>
<feature type="transmembrane region" description="Helical" evidence="1">
    <location>
        <begin position="125"/>
        <end position="145"/>
    </location>
</feature>
<evidence type="ECO:0000313" key="3">
    <source>
        <dbReference type="Proteomes" id="UP000256977"/>
    </source>
</evidence>
<comment type="caution">
    <text evidence="2">The sequence shown here is derived from an EMBL/GenBank/DDBJ whole genome shotgun (WGS) entry which is preliminary data.</text>
</comment>
<feature type="transmembrane region" description="Helical" evidence="1">
    <location>
        <begin position="79"/>
        <end position="104"/>
    </location>
</feature>
<keyword evidence="1" id="KW-0472">Membrane</keyword>
<gene>
    <name evidence="2" type="ORF">DFP98_12828</name>
</gene>
<dbReference type="RefSeq" id="WP_116063950.1">
    <property type="nucleotide sequence ID" value="NZ_QRDZ01000028.1"/>
</dbReference>
<evidence type="ECO:0000313" key="2">
    <source>
        <dbReference type="EMBL" id="RED61920.1"/>
    </source>
</evidence>
<reference evidence="2 3" key="1">
    <citation type="submission" date="2018-07" db="EMBL/GenBank/DDBJ databases">
        <title>Genomic Encyclopedia of Type Strains, Phase III (KMG-III): the genomes of soil and plant-associated and newly described type strains.</title>
        <authorList>
            <person name="Whitman W."/>
        </authorList>
    </citation>
    <scope>NUCLEOTIDE SEQUENCE [LARGE SCALE GENOMIC DNA]</scope>
    <source>
        <strain evidence="2 3">CECT 7287</strain>
    </source>
</reference>
<evidence type="ECO:0000256" key="1">
    <source>
        <dbReference type="SAM" id="Phobius"/>
    </source>
</evidence>
<dbReference type="OrthoDB" id="2677607at2"/>
<dbReference type="AlphaFoldDB" id="A0A3D9IJI2"/>
<keyword evidence="3" id="KW-1185">Reference proteome</keyword>
<feature type="transmembrane region" description="Helical" evidence="1">
    <location>
        <begin position="20"/>
        <end position="37"/>
    </location>
</feature>
<feature type="transmembrane region" description="Helical" evidence="1">
    <location>
        <begin position="165"/>
        <end position="186"/>
    </location>
</feature>
<name>A0A3D9IJI2_9BACL</name>
<proteinExistence type="predicted"/>